<gene>
    <name evidence="2" type="ORF">GCM10023175_60260</name>
</gene>
<accession>A0ABP8S199</accession>
<dbReference type="EMBL" id="BAABGT010000099">
    <property type="protein sequence ID" value="GAA4556928.1"/>
    <property type="molecule type" value="Genomic_DNA"/>
</dbReference>
<sequence length="102" mass="11134">MYLLTATYAHPDDPERFLAHFRDVHSPIVRRFPGLRHLSWSRCETADGTPPPDHLIARVGFADRESALAALASPAGKEAVDDLALFAGAGVRIDLGEEVVEL</sequence>
<evidence type="ECO:0000313" key="2">
    <source>
        <dbReference type="EMBL" id="GAA4556928.1"/>
    </source>
</evidence>
<comment type="caution">
    <text evidence="2">The sequence shown here is derived from an EMBL/GenBank/DDBJ whole genome shotgun (WGS) entry which is preliminary data.</text>
</comment>
<evidence type="ECO:0000259" key="1">
    <source>
        <dbReference type="Pfam" id="PF07110"/>
    </source>
</evidence>
<name>A0ABP8S199_9PSEU</name>
<dbReference type="Gene3D" id="3.30.70.100">
    <property type="match status" value="1"/>
</dbReference>
<protein>
    <recommendedName>
        <fullName evidence="1">EthD domain-containing protein</fullName>
    </recommendedName>
</protein>
<dbReference type="NCBIfam" id="TIGR02118">
    <property type="entry name" value="EthD family reductase"/>
    <property type="match status" value="1"/>
</dbReference>
<keyword evidence="3" id="KW-1185">Reference proteome</keyword>
<reference evidence="3" key="1">
    <citation type="journal article" date="2019" name="Int. J. Syst. Evol. Microbiol.">
        <title>The Global Catalogue of Microorganisms (GCM) 10K type strain sequencing project: providing services to taxonomists for standard genome sequencing and annotation.</title>
        <authorList>
            <consortium name="The Broad Institute Genomics Platform"/>
            <consortium name="The Broad Institute Genome Sequencing Center for Infectious Disease"/>
            <person name="Wu L."/>
            <person name="Ma J."/>
        </authorList>
    </citation>
    <scope>NUCLEOTIDE SEQUENCE [LARGE SCALE GENOMIC DNA]</scope>
    <source>
        <strain evidence="3">JCM 17906</strain>
    </source>
</reference>
<dbReference type="Pfam" id="PF07110">
    <property type="entry name" value="EthD"/>
    <property type="match status" value="1"/>
</dbReference>
<dbReference type="SUPFAM" id="SSF54909">
    <property type="entry name" value="Dimeric alpha+beta barrel"/>
    <property type="match status" value="1"/>
</dbReference>
<dbReference type="RefSeq" id="WP_345426071.1">
    <property type="nucleotide sequence ID" value="NZ_BAABGT010000099.1"/>
</dbReference>
<dbReference type="Proteomes" id="UP001501598">
    <property type="component" value="Unassembled WGS sequence"/>
</dbReference>
<organism evidence="2 3">
    <name type="scientific">Pseudonocardia xishanensis</name>
    <dbReference type="NCBI Taxonomy" id="630995"/>
    <lineage>
        <taxon>Bacteria</taxon>
        <taxon>Bacillati</taxon>
        <taxon>Actinomycetota</taxon>
        <taxon>Actinomycetes</taxon>
        <taxon>Pseudonocardiales</taxon>
        <taxon>Pseudonocardiaceae</taxon>
        <taxon>Pseudonocardia</taxon>
    </lineage>
</organism>
<dbReference type="InterPro" id="IPR009799">
    <property type="entry name" value="EthD_dom"/>
</dbReference>
<evidence type="ECO:0000313" key="3">
    <source>
        <dbReference type="Proteomes" id="UP001501598"/>
    </source>
</evidence>
<dbReference type="InterPro" id="IPR011008">
    <property type="entry name" value="Dimeric_a/b-barrel"/>
</dbReference>
<proteinExistence type="predicted"/>
<feature type="domain" description="EthD" evidence="1">
    <location>
        <begin position="13"/>
        <end position="87"/>
    </location>
</feature>